<keyword evidence="7" id="KW-0325">Glycoprotein</keyword>
<evidence type="ECO:0000256" key="5">
    <source>
        <dbReference type="ARBA" id="ARBA00023136"/>
    </source>
</evidence>
<dbReference type="InterPro" id="IPR046956">
    <property type="entry name" value="RLP23-like"/>
</dbReference>
<dbReference type="InParanoid" id="A0A7J7CHT9"/>
<dbReference type="SUPFAM" id="SSF52058">
    <property type="entry name" value="L domain-like"/>
    <property type="match status" value="1"/>
</dbReference>
<keyword evidence="3" id="KW-0732">Signal</keyword>
<dbReference type="Pfam" id="PF00560">
    <property type="entry name" value="LRR_1"/>
    <property type="match status" value="3"/>
</dbReference>
<dbReference type="Gene3D" id="3.80.10.10">
    <property type="entry name" value="Ribonuclease Inhibitor"/>
    <property type="match status" value="1"/>
</dbReference>
<evidence type="ECO:0000256" key="7">
    <source>
        <dbReference type="ARBA" id="ARBA00023180"/>
    </source>
</evidence>
<comment type="subcellular location">
    <subcellularLocation>
        <location evidence="1">Membrane</location>
        <topology evidence="1">Single-pass type I membrane protein</topology>
    </subcellularLocation>
</comment>
<comment type="caution">
    <text evidence="8">The sequence shown here is derived from an EMBL/GenBank/DDBJ whole genome shotgun (WGS) entry which is preliminary data.</text>
</comment>
<name>A0A7J7CHT9_TRIWF</name>
<evidence type="ECO:0000313" key="8">
    <source>
        <dbReference type="EMBL" id="KAF5733617.1"/>
    </source>
</evidence>
<keyword evidence="4" id="KW-1133">Transmembrane helix</keyword>
<keyword evidence="5" id="KW-0472">Membrane</keyword>
<proteinExistence type="predicted"/>
<dbReference type="AlphaFoldDB" id="A0A7J7CHT9"/>
<keyword evidence="9" id="KW-1185">Reference proteome</keyword>
<dbReference type="EMBL" id="JAAARO010000016">
    <property type="protein sequence ID" value="KAF5733617.1"/>
    <property type="molecule type" value="Genomic_DNA"/>
</dbReference>
<keyword evidence="6" id="KW-0675">Receptor</keyword>
<evidence type="ECO:0000256" key="6">
    <source>
        <dbReference type="ARBA" id="ARBA00023170"/>
    </source>
</evidence>
<dbReference type="Proteomes" id="UP000593562">
    <property type="component" value="Unassembled WGS sequence"/>
</dbReference>
<dbReference type="GO" id="GO:0016020">
    <property type="term" value="C:membrane"/>
    <property type="evidence" value="ECO:0007669"/>
    <property type="project" value="UniProtKB-SubCell"/>
</dbReference>
<dbReference type="InterPro" id="IPR032675">
    <property type="entry name" value="LRR_dom_sf"/>
</dbReference>
<dbReference type="InterPro" id="IPR001611">
    <property type="entry name" value="Leu-rich_rpt"/>
</dbReference>
<evidence type="ECO:0000256" key="4">
    <source>
        <dbReference type="ARBA" id="ARBA00022989"/>
    </source>
</evidence>
<evidence type="ECO:0000256" key="2">
    <source>
        <dbReference type="ARBA" id="ARBA00022692"/>
    </source>
</evidence>
<gene>
    <name evidence="8" type="ORF">HS088_TW16G00057</name>
</gene>
<accession>A0A7J7CHT9</accession>
<dbReference type="PANTHER" id="PTHR48063:SF97">
    <property type="entry name" value="DISEASE RESISTANCE FAMILY PROTEIN _ LRR FAMILY PROTEIN"/>
    <property type="match status" value="1"/>
</dbReference>
<evidence type="ECO:0000313" key="9">
    <source>
        <dbReference type="Proteomes" id="UP000593562"/>
    </source>
</evidence>
<reference evidence="8 9" key="1">
    <citation type="journal article" date="2020" name="Nat. Commun.">
        <title>Genome of Tripterygium wilfordii and identification of cytochrome P450 involved in triptolide biosynthesis.</title>
        <authorList>
            <person name="Tu L."/>
            <person name="Su P."/>
            <person name="Zhang Z."/>
            <person name="Gao L."/>
            <person name="Wang J."/>
            <person name="Hu T."/>
            <person name="Zhou J."/>
            <person name="Zhang Y."/>
            <person name="Zhao Y."/>
            <person name="Liu Y."/>
            <person name="Song Y."/>
            <person name="Tong Y."/>
            <person name="Lu Y."/>
            <person name="Yang J."/>
            <person name="Xu C."/>
            <person name="Jia M."/>
            <person name="Peters R.J."/>
            <person name="Huang L."/>
            <person name="Gao W."/>
        </authorList>
    </citation>
    <scope>NUCLEOTIDE SEQUENCE [LARGE SCALE GENOMIC DNA]</scope>
    <source>
        <strain evidence="9">cv. XIE 37</strain>
        <tissue evidence="8">Leaf</tissue>
    </source>
</reference>
<evidence type="ECO:0000256" key="3">
    <source>
        <dbReference type="ARBA" id="ARBA00022729"/>
    </source>
</evidence>
<organism evidence="8 9">
    <name type="scientific">Tripterygium wilfordii</name>
    <name type="common">Thunder God vine</name>
    <dbReference type="NCBI Taxonomy" id="458696"/>
    <lineage>
        <taxon>Eukaryota</taxon>
        <taxon>Viridiplantae</taxon>
        <taxon>Streptophyta</taxon>
        <taxon>Embryophyta</taxon>
        <taxon>Tracheophyta</taxon>
        <taxon>Spermatophyta</taxon>
        <taxon>Magnoliopsida</taxon>
        <taxon>eudicotyledons</taxon>
        <taxon>Gunneridae</taxon>
        <taxon>Pentapetalae</taxon>
        <taxon>rosids</taxon>
        <taxon>fabids</taxon>
        <taxon>Celastrales</taxon>
        <taxon>Celastraceae</taxon>
        <taxon>Tripterygium</taxon>
    </lineage>
</organism>
<evidence type="ECO:0000256" key="1">
    <source>
        <dbReference type="ARBA" id="ARBA00004479"/>
    </source>
</evidence>
<dbReference type="PANTHER" id="PTHR48063">
    <property type="entry name" value="LRR RECEPTOR-LIKE KINASE"/>
    <property type="match status" value="1"/>
</dbReference>
<keyword evidence="2" id="KW-0812">Transmembrane</keyword>
<protein>
    <submittedName>
        <fullName evidence="8">Putative Disease resistance family protein / LRR family protein</fullName>
    </submittedName>
</protein>
<sequence>MLRLQSNLFSGPIPDELCNPPNLHIIDFSHNKLSGGIPKCTGNIRALVYGNNSETLLQGRIDEYSSIAENSNSIDLSGNNLTGGIPSEITSLSALRILNLSNNYISERILENIGDL</sequence>